<name>A0ABN1W9N3_9PSEU</name>
<feature type="compositionally biased region" description="Low complexity" evidence="1">
    <location>
        <begin position="80"/>
        <end position="90"/>
    </location>
</feature>
<gene>
    <name evidence="2" type="ORF">GCM10009676_18070</name>
</gene>
<feature type="region of interest" description="Disordered" evidence="1">
    <location>
        <begin position="206"/>
        <end position="226"/>
    </location>
</feature>
<sequence>MRPHLKLLATVAAGAIVLTGCGGEASDNAGKEGESTGSSASNSAGPNSSQSQQGGQGDAEVSEAGVQWMDGFCGSLAEFSASQAEPQPESQEPEAVKKSTSTTLGAITQSADKFVSDMEAMGSSPTDGGDKFLSTAMDSYGKLGEQAEAAKSDFDKVPESDKQAVTQARQSALTKLQQVDLQKPIKQLQSNQKLAGEFQQAPKCRELMQASQQQQGGGQQQPAPGN</sequence>
<evidence type="ECO:0000313" key="3">
    <source>
        <dbReference type="Proteomes" id="UP001500653"/>
    </source>
</evidence>
<feature type="compositionally biased region" description="Low complexity" evidence="1">
    <location>
        <begin position="35"/>
        <end position="53"/>
    </location>
</feature>
<evidence type="ECO:0008006" key="4">
    <source>
        <dbReference type="Google" id="ProtNLM"/>
    </source>
</evidence>
<keyword evidence="3" id="KW-1185">Reference proteome</keyword>
<accession>A0ABN1W9N3</accession>
<reference evidence="2 3" key="1">
    <citation type="journal article" date="2019" name="Int. J. Syst. Evol. Microbiol.">
        <title>The Global Catalogue of Microorganisms (GCM) 10K type strain sequencing project: providing services to taxonomists for standard genome sequencing and annotation.</title>
        <authorList>
            <consortium name="The Broad Institute Genomics Platform"/>
            <consortium name="The Broad Institute Genome Sequencing Center for Infectious Disease"/>
            <person name="Wu L."/>
            <person name="Ma J."/>
        </authorList>
    </citation>
    <scope>NUCLEOTIDE SEQUENCE [LARGE SCALE GENOMIC DNA]</scope>
    <source>
        <strain evidence="2 3">JCM 13023</strain>
    </source>
</reference>
<proteinExistence type="predicted"/>
<feature type="compositionally biased region" description="Basic and acidic residues" evidence="1">
    <location>
        <begin position="148"/>
        <end position="162"/>
    </location>
</feature>
<evidence type="ECO:0000313" key="2">
    <source>
        <dbReference type="EMBL" id="GAA1234696.1"/>
    </source>
</evidence>
<evidence type="ECO:0000256" key="1">
    <source>
        <dbReference type="SAM" id="MobiDB-lite"/>
    </source>
</evidence>
<dbReference type="Proteomes" id="UP001500653">
    <property type="component" value="Unassembled WGS sequence"/>
</dbReference>
<dbReference type="PROSITE" id="PS51257">
    <property type="entry name" value="PROKAR_LIPOPROTEIN"/>
    <property type="match status" value="1"/>
</dbReference>
<comment type="caution">
    <text evidence="2">The sequence shown here is derived from an EMBL/GenBank/DDBJ whole genome shotgun (WGS) entry which is preliminary data.</text>
</comment>
<dbReference type="RefSeq" id="WP_253863454.1">
    <property type="nucleotide sequence ID" value="NZ_BAAALN010000005.1"/>
</dbReference>
<protein>
    <recommendedName>
        <fullName evidence="4">Small secreted protein</fullName>
    </recommendedName>
</protein>
<dbReference type="EMBL" id="BAAALN010000005">
    <property type="protein sequence ID" value="GAA1234696.1"/>
    <property type="molecule type" value="Genomic_DNA"/>
</dbReference>
<feature type="region of interest" description="Disordered" evidence="1">
    <location>
        <begin position="147"/>
        <end position="168"/>
    </location>
</feature>
<feature type="region of interest" description="Disordered" evidence="1">
    <location>
        <begin position="22"/>
        <end position="103"/>
    </location>
</feature>
<organism evidence="2 3">
    <name type="scientific">Prauserella halophila</name>
    <dbReference type="NCBI Taxonomy" id="185641"/>
    <lineage>
        <taxon>Bacteria</taxon>
        <taxon>Bacillati</taxon>
        <taxon>Actinomycetota</taxon>
        <taxon>Actinomycetes</taxon>
        <taxon>Pseudonocardiales</taxon>
        <taxon>Pseudonocardiaceae</taxon>
        <taxon>Prauserella</taxon>
    </lineage>
</organism>